<dbReference type="EMBL" id="OX291505">
    <property type="protein sequence ID" value="CAI1716767.1"/>
    <property type="molecule type" value="Genomic_DNA"/>
</dbReference>
<feature type="signal peptide" evidence="7">
    <location>
        <begin position="1"/>
        <end position="25"/>
    </location>
</feature>
<dbReference type="InterPro" id="IPR015500">
    <property type="entry name" value="Peptidase_S8_subtilisin-rel"/>
</dbReference>
<sequence>MKLSTVLLALCAGCSLCMFIPGFDGIVHFTESNGDFRNAKGQKGLGQQETGNFHLQEQKVIQKAESLPYRYIIAFREDSSLQCIESHKRMIQEMQKESVSKLAKDDAFLVTISTSAPSHLQFGGIDSFFDINGLFRGYTGYFTEEVIKRALQDPIIKFIEQESTVKASNSSSQEEAPWGLHRISHREKAKYGQDLEYLYEDAAGRGVKSYVLDTGIDIDHEDFEGRAVWGAVIPDNDEASDLNGHGTHCAGIIGSRHFGVTKNTNLVAVKVLRSNGEGTVSDVIKGIEFVVQDHIDSLKKGGPKFKGSTANLSLGSSKSPAMEMAVDAAVESGVHFAIAAGNEDEDACLSSPAGAEKSITVGASTFSDDRAFFSDWGTCVDVFAPGVNILSTYIGSRNASLSLSGTSMAAPHVAGILSYFLSLQPSSDSDFFDGTVSPQQLKEKIINFSTQGVLGDVGEETPNRLIYNGGGKKLDNFW</sequence>
<dbReference type="PANTHER" id="PTHR43806:SF11">
    <property type="entry name" value="CEREVISIN-RELATED"/>
    <property type="match status" value="1"/>
</dbReference>
<evidence type="ECO:0008006" key="12">
    <source>
        <dbReference type="Google" id="ProtNLM"/>
    </source>
</evidence>
<evidence type="ECO:0000259" key="9">
    <source>
        <dbReference type="Pfam" id="PF05922"/>
    </source>
</evidence>
<name>A0ABN8VKN8_SACEU</name>
<evidence type="ECO:0000256" key="1">
    <source>
        <dbReference type="ARBA" id="ARBA00011073"/>
    </source>
</evidence>
<evidence type="ECO:0000313" key="10">
    <source>
        <dbReference type="EMBL" id="CAI1716767.1"/>
    </source>
</evidence>
<dbReference type="InterPro" id="IPR034193">
    <property type="entry name" value="PCSK9_ProteinaseK-like"/>
</dbReference>
<dbReference type="PANTHER" id="PTHR43806">
    <property type="entry name" value="PEPTIDASE S8"/>
    <property type="match status" value="1"/>
</dbReference>
<keyword evidence="2 5" id="KW-0645">Protease</keyword>
<dbReference type="Pfam" id="PF00082">
    <property type="entry name" value="Peptidase_S8"/>
    <property type="match status" value="1"/>
</dbReference>
<dbReference type="InterPro" id="IPR023827">
    <property type="entry name" value="Peptidase_S8_Asp-AS"/>
</dbReference>
<proteinExistence type="inferred from homology"/>
<dbReference type="InterPro" id="IPR010259">
    <property type="entry name" value="S8pro/Inhibitor_I9"/>
</dbReference>
<dbReference type="SUPFAM" id="SSF54897">
    <property type="entry name" value="Protease propeptides/inhibitors"/>
    <property type="match status" value="1"/>
</dbReference>
<dbReference type="Pfam" id="PF05922">
    <property type="entry name" value="Inhibitor_I9"/>
    <property type="match status" value="1"/>
</dbReference>
<feature type="chain" id="PRO_5045118349" description="YSP3-like protein" evidence="7">
    <location>
        <begin position="26"/>
        <end position="478"/>
    </location>
</feature>
<dbReference type="Proteomes" id="UP001152964">
    <property type="component" value="Chromosome 15"/>
</dbReference>
<evidence type="ECO:0000256" key="3">
    <source>
        <dbReference type="ARBA" id="ARBA00022801"/>
    </source>
</evidence>
<protein>
    <recommendedName>
        <fullName evidence="12">YSP3-like protein</fullName>
    </recommendedName>
</protein>
<evidence type="ECO:0000313" key="11">
    <source>
        <dbReference type="Proteomes" id="UP001152964"/>
    </source>
</evidence>
<dbReference type="PRINTS" id="PR00723">
    <property type="entry name" value="SUBTILISIN"/>
</dbReference>
<accession>A0ABN8VKN8</accession>
<feature type="active site" description="Charge relay system" evidence="5">
    <location>
        <position position="245"/>
    </location>
</feature>
<keyword evidence="11" id="KW-1185">Reference proteome</keyword>
<evidence type="ECO:0000256" key="6">
    <source>
        <dbReference type="RuleBase" id="RU003355"/>
    </source>
</evidence>
<dbReference type="Gene3D" id="3.40.50.200">
    <property type="entry name" value="Peptidase S8/S53 domain"/>
    <property type="match status" value="1"/>
</dbReference>
<evidence type="ECO:0000256" key="5">
    <source>
        <dbReference type="PROSITE-ProRule" id="PRU01240"/>
    </source>
</evidence>
<dbReference type="SUPFAM" id="SSF52743">
    <property type="entry name" value="Subtilisin-like"/>
    <property type="match status" value="1"/>
</dbReference>
<dbReference type="InterPro" id="IPR050131">
    <property type="entry name" value="Peptidase_S8_subtilisin-like"/>
</dbReference>
<feature type="active site" description="Charge relay system" evidence="5">
    <location>
        <position position="213"/>
    </location>
</feature>
<dbReference type="PROSITE" id="PS51892">
    <property type="entry name" value="SUBTILASE"/>
    <property type="match status" value="1"/>
</dbReference>
<keyword evidence="7" id="KW-0732">Signal</keyword>
<reference evidence="10" key="1">
    <citation type="submission" date="2022-08" db="EMBL/GenBank/DDBJ databases">
        <authorList>
            <person name="Byrne P K."/>
        </authorList>
    </citation>
    <scope>NUCLEOTIDE SEQUENCE</scope>
    <source>
        <strain evidence="10">UCD650</strain>
    </source>
</reference>
<feature type="domain" description="Peptidase S8/S53" evidence="8">
    <location>
        <begin position="204"/>
        <end position="452"/>
    </location>
</feature>
<evidence type="ECO:0000259" key="8">
    <source>
        <dbReference type="Pfam" id="PF00082"/>
    </source>
</evidence>
<dbReference type="PROSITE" id="PS00138">
    <property type="entry name" value="SUBTILASE_SER"/>
    <property type="match status" value="1"/>
</dbReference>
<keyword evidence="3 5" id="KW-0378">Hydrolase</keyword>
<comment type="similarity">
    <text evidence="1 5 6">Belongs to the peptidase S8 family.</text>
</comment>
<dbReference type="CDD" id="cd04077">
    <property type="entry name" value="Peptidases_S8_PCSK9_ProteinaseK_like"/>
    <property type="match status" value="1"/>
</dbReference>
<feature type="domain" description="Inhibitor I9" evidence="9">
    <location>
        <begin position="70"/>
        <end position="167"/>
    </location>
</feature>
<dbReference type="InterPro" id="IPR023828">
    <property type="entry name" value="Peptidase_S8_Ser-AS"/>
</dbReference>
<dbReference type="PROSITE" id="PS00136">
    <property type="entry name" value="SUBTILASE_ASP"/>
    <property type="match status" value="1"/>
</dbReference>
<keyword evidence="4 5" id="KW-0720">Serine protease</keyword>
<gene>
    <name evidence="10" type="primary">U6500O01660</name>
    <name evidence="10" type="ORF">SEUBUCD650_0O01660</name>
</gene>
<evidence type="ECO:0000256" key="7">
    <source>
        <dbReference type="SAM" id="SignalP"/>
    </source>
</evidence>
<evidence type="ECO:0000256" key="2">
    <source>
        <dbReference type="ARBA" id="ARBA00022670"/>
    </source>
</evidence>
<feature type="active site" description="Charge relay system" evidence="5">
    <location>
        <position position="407"/>
    </location>
</feature>
<organism evidence="10 11">
    <name type="scientific">Saccharomyces eubayanus</name>
    <name type="common">Yeast</name>
    <dbReference type="NCBI Taxonomy" id="1080349"/>
    <lineage>
        <taxon>Eukaryota</taxon>
        <taxon>Fungi</taxon>
        <taxon>Dikarya</taxon>
        <taxon>Ascomycota</taxon>
        <taxon>Saccharomycotina</taxon>
        <taxon>Saccharomycetes</taxon>
        <taxon>Saccharomycetales</taxon>
        <taxon>Saccharomycetaceae</taxon>
        <taxon>Saccharomyces</taxon>
    </lineage>
</organism>
<dbReference type="InterPro" id="IPR022398">
    <property type="entry name" value="Peptidase_S8_His-AS"/>
</dbReference>
<evidence type="ECO:0000256" key="4">
    <source>
        <dbReference type="ARBA" id="ARBA00022825"/>
    </source>
</evidence>
<dbReference type="InterPro" id="IPR000209">
    <property type="entry name" value="Peptidase_S8/S53_dom"/>
</dbReference>
<dbReference type="PROSITE" id="PS00137">
    <property type="entry name" value="SUBTILASE_HIS"/>
    <property type="match status" value="1"/>
</dbReference>
<dbReference type="InterPro" id="IPR036852">
    <property type="entry name" value="Peptidase_S8/S53_dom_sf"/>
</dbReference>